<dbReference type="EMBL" id="CM029037">
    <property type="protein sequence ID" value="KAG2659274.1"/>
    <property type="molecule type" value="Genomic_DNA"/>
</dbReference>
<dbReference type="Proteomes" id="UP000823388">
    <property type="component" value="Chromosome 1K"/>
</dbReference>
<comment type="caution">
    <text evidence="2">The sequence shown here is derived from an EMBL/GenBank/DDBJ whole genome shotgun (WGS) entry which is preliminary data.</text>
</comment>
<reference evidence="2" key="1">
    <citation type="submission" date="2020-05" db="EMBL/GenBank/DDBJ databases">
        <title>WGS assembly of Panicum virgatum.</title>
        <authorList>
            <person name="Lovell J.T."/>
            <person name="Jenkins J."/>
            <person name="Shu S."/>
            <person name="Juenger T.E."/>
            <person name="Schmutz J."/>
        </authorList>
    </citation>
    <scope>NUCLEOTIDE SEQUENCE</scope>
    <source>
        <strain evidence="2">AP13</strain>
    </source>
</reference>
<name>A0A8T0XPZ8_PANVG</name>
<organism evidence="2 3">
    <name type="scientific">Panicum virgatum</name>
    <name type="common">Blackwell switchgrass</name>
    <dbReference type="NCBI Taxonomy" id="38727"/>
    <lineage>
        <taxon>Eukaryota</taxon>
        <taxon>Viridiplantae</taxon>
        <taxon>Streptophyta</taxon>
        <taxon>Embryophyta</taxon>
        <taxon>Tracheophyta</taxon>
        <taxon>Spermatophyta</taxon>
        <taxon>Magnoliopsida</taxon>
        <taxon>Liliopsida</taxon>
        <taxon>Poales</taxon>
        <taxon>Poaceae</taxon>
        <taxon>PACMAD clade</taxon>
        <taxon>Panicoideae</taxon>
        <taxon>Panicodae</taxon>
        <taxon>Paniceae</taxon>
        <taxon>Panicinae</taxon>
        <taxon>Panicum</taxon>
        <taxon>Panicum sect. Hiantes</taxon>
    </lineage>
</organism>
<evidence type="ECO:0000313" key="3">
    <source>
        <dbReference type="Proteomes" id="UP000823388"/>
    </source>
</evidence>
<protein>
    <submittedName>
        <fullName evidence="2">Uncharacterized protein</fullName>
    </submittedName>
</protein>
<evidence type="ECO:0000256" key="1">
    <source>
        <dbReference type="SAM" id="MobiDB-lite"/>
    </source>
</evidence>
<gene>
    <name evidence="2" type="ORF">PVAP13_1KG343200</name>
</gene>
<feature type="region of interest" description="Disordered" evidence="1">
    <location>
        <begin position="1"/>
        <end position="85"/>
    </location>
</feature>
<accession>A0A8T0XPZ8</accession>
<dbReference type="AlphaFoldDB" id="A0A8T0XPZ8"/>
<feature type="compositionally biased region" description="Basic and acidic residues" evidence="1">
    <location>
        <begin position="44"/>
        <end position="60"/>
    </location>
</feature>
<keyword evidence="3" id="KW-1185">Reference proteome</keyword>
<feature type="compositionally biased region" description="Low complexity" evidence="1">
    <location>
        <begin position="64"/>
        <end position="75"/>
    </location>
</feature>
<sequence length="118" mass="12898">MGNAAPPHARPALHSPPLVGGPGAEPTLLRPGNQARNTATEQGRSSRSDGERRTRSRRDGAGLGRPRLGRPNPQRRGGEGLIHQRASQASLVGCLEPQRRRMQIRRAISKRENDFAWS</sequence>
<evidence type="ECO:0000313" key="2">
    <source>
        <dbReference type="EMBL" id="KAG2659274.1"/>
    </source>
</evidence>
<proteinExistence type="predicted"/>